<gene>
    <name evidence="4" type="ORF">Nepgr_014106</name>
</gene>
<protein>
    <submittedName>
        <fullName evidence="4">Uncharacterized protein</fullName>
    </submittedName>
</protein>
<proteinExistence type="inferred from homology"/>
<dbReference type="AlphaFoldDB" id="A0AAD3SK35"/>
<evidence type="ECO:0000313" key="5">
    <source>
        <dbReference type="Proteomes" id="UP001279734"/>
    </source>
</evidence>
<feature type="region of interest" description="Leucine repeat II (LRII)" evidence="3">
    <location>
        <begin position="538"/>
        <end position="570"/>
    </location>
</feature>
<evidence type="ECO:0000256" key="3">
    <source>
        <dbReference type="PROSITE-ProRule" id="PRU01191"/>
    </source>
</evidence>
<comment type="caution">
    <text evidence="3">Lacks conserved residue(s) required for the propagation of feature annotation.</text>
</comment>
<keyword evidence="2" id="KW-0804">Transcription</keyword>
<comment type="caution">
    <text evidence="4">The sequence shown here is derived from an EMBL/GenBank/DDBJ whole genome shotgun (WGS) entry which is preliminary data.</text>
</comment>
<accession>A0AAD3SK35</accession>
<evidence type="ECO:0000256" key="2">
    <source>
        <dbReference type="ARBA" id="ARBA00023163"/>
    </source>
</evidence>
<sequence length="753" mass="84968">MDSLLLEAYSQSINIFKFSPELHHTFLNDQISVGNKIRHHDTHPNLDYVEPQNDPGTQPTFFNHQISITNKIRRQDPYQDLDHVPSIDPNHDLGLIPGVIPDGEITEVPDFSDACLKYMTEILMEEGLEDTPSNLEDYNALQATEKALYDALGEAYPPSSNQFPPFLTQSVECPEDAFYYSPTTHGNDDHATTNQNVAGSNWAMLGHSRFLPSESNSHSSAASIFVDDAVNGLMHSPVGTLLATEATSEGNVDWNTESFKYVPNITGKCKPGGEGGRLCRVGNNEVVHELRGRKNHHRDDSDCQDLRSNKHIAAYDEECIQMEQYDDILLCWQFKDGISVSNNRSFRYVKLPQNGNFEGSKGRSTRGKRQSSNKEEIVDLTTLLTQCAQAVASFDIRTANDLLQQIRQHSSSHGDSNQRLANYLADGLEARLAGTGAQLSADVHLMPFSGVDALKANQVFASAVPFKRTSYFLANHTILKLAQTATRIHIVDFGIFYGFQWPCFIQKLSKRPNGPPELRITGIDFPQRGFRPAKVVEETGRRLAGYCDRFNVPFKYHSIAQKWETIRPEDLKIDKDELVVVNCMYQSTTLLDETVDVNSPRDAFLGLVKNLNPDLFIQGTINVGLSAPFFITRFREAMFFYSSVFDLFEATITCEDHARLVMERDLHGKALLNVIACEGAERVVRPETYKQWQIRMLRSGFRQLPLNQELVSRAKDTVKANYHKDFVVGEDSHWMLQGWKGRILFTLSCWKPA</sequence>
<organism evidence="4 5">
    <name type="scientific">Nepenthes gracilis</name>
    <name type="common">Slender pitcher plant</name>
    <dbReference type="NCBI Taxonomy" id="150966"/>
    <lineage>
        <taxon>Eukaryota</taxon>
        <taxon>Viridiplantae</taxon>
        <taxon>Streptophyta</taxon>
        <taxon>Embryophyta</taxon>
        <taxon>Tracheophyta</taxon>
        <taxon>Spermatophyta</taxon>
        <taxon>Magnoliopsida</taxon>
        <taxon>eudicotyledons</taxon>
        <taxon>Gunneridae</taxon>
        <taxon>Pentapetalae</taxon>
        <taxon>Caryophyllales</taxon>
        <taxon>Nepenthaceae</taxon>
        <taxon>Nepenthes</taxon>
    </lineage>
</organism>
<keyword evidence="1" id="KW-0805">Transcription regulation</keyword>
<feature type="region of interest" description="VHIID" evidence="3">
    <location>
        <begin position="457"/>
        <end position="522"/>
    </location>
</feature>
<comment type="similarity">
    <text evidence="3">Belongs to the GRAS family.</text>
</comment>
<dbReference type="PROSITE" id="PS50985">
    <property type="entry name" value="GRAS"/>
    <property type="match status" value="1"/>
</dbReference>
<evidence type="ECO:0000256" key="1">
    <source>
        <dbReference type="ARBA" id="ARBA00023015"/>
    </source>
</evidence>
<feature type="region of interest" description="SAW" evidence="3">
    <location>
        <begin position="676"/>
        <end position="751"/>
    </location>
</feature>
<reference evidence="4" key="1">
    <citation type="submission" date="2023-05" db="EMBL/GenBank/DDBJ databases">
        <title>Nepenthes gracilis genome sequencing.</title>
        <authorList>
            <person name="Fukushima K."/>
        </authorList>
    </citation>
    <scope>NUCLEOTIDE SEQUENCE</scope>
    <source>
        <strain evidence="4">SING2019-196</strain>
    </source>
</reference>
<dbReference type="Proteomes" id="UP001279734">
    <property type="component" value="Unassembled WGS sequence"/>
</dbReference>
<feature type="short sequence motif" description="VHIID" evidence="3">
    <location>
        <begin position="488"/>
        <end position="492"/>
    </location>
</feature>
<dbReference type="PANTHER" id="PTHR31636">
    <property type="entry name" value="OSJNBA0084A10.13 PROTEIN-RELATED"/>
    <property type="match status" value="1"/>
</dbReference>
<dbReference type="Pfam" id="PF03514">
    <property type="entry name" value="GRAS"/>
    <property type="match status" value="1"/>
</dbReference>
<dbReference type="EMBL" id="BSYO01000011">
    <property type="protein sequence ID" value="GMH12265.1"/>
    <property type="molecule type" value="Genomic_DNA"/>
</dbReference>
<feature type="region of interest" description="Leucine repeat I (LRI)" evidence="3">
    <location>
        <begin position="378"/>
        <end position="438"/>
    </location>
</feature>
<keyword evidence="5" id="KW-1185">Reference proteome</keyword>
<name>A0AAD3SK35_NEPGR</name>
<dbReference type="InterPro" id="IPR005202">
    <property type="entry name" value="TF_GRAS"/>
</dbReference>
<evidence type="ECO:0000313" key="4">
    <source>
        <dbReference type="EMBL" id="GMH12265.1"/>
    </source>
</evidence>